<dbReference type="PANTHER" id="PTHR43884">
    <property type="entry name" value="ACYL-COA DEHYDROGENASE"/>
    <property type="match status" value="1"/>
</dbReference>
<dbReference type="PIRSF" id="PIRSF016578">
    <property type="entry name" value="HsaA"/>
    <property type="match status" value="1"/>
</dbReference>
<dbReference type="PROSITE" id="PS00072">
    <property type="entry name" value="ACYL_COA_DH_1"/>
    <property type="match status" value="1"/>
</dbReference>
<keyword evidence="3 5" id="KW-0285">Flavoprotein</keyword>
<feature type="domain" description="Acyl-CoA oxidase/dehydrogenase middle" evidence="7">
    <location>
        <begin position="137"/>
        <end position="232"/>
    </location>
</feature>
<evidence type="ECO:0000256" key="2">
    <source>
        <dbReference type="ARBA" id="ARBA00009347"/>
    </source>
</evidence>
<dbReference type="Gene3D" id="1.10.540.10">
    <property type="entry name" value="Acyl-CoA dehydrogenase/oxidase, N-terminal domain"/>
    <property type="match status" value="1"/>
</dbReference>
<protein>
    <submittedName>
        <fullName evidence="9">Acyl-CoA dehydrogenase family protein</fullName>
    </submittedName>
</protein>
<dbReference type="InterPro" id="IPR037069">
    <property type="entry name" value="AcylCoA_DH/ox_N_sf"/>
</dbReference>
<dbReference type="Pfam" id="PF02771">
    <property type="entry name" value="Acyl-CoA_dh_N"/>
    <property type="match status" value="1"/>
</dbReference>
<evidence type="ECO:0000259" key="7">
    <source>
        <dbReference type="Pfam" id="PF02770"/>
    </source>
</evidence>
<evidence type="ECO:0000256" key="1">
    <source>
        <dbReference type="ARBA" id="ARBA00001974"/>
    </source>
</evidence>
<dbReference type="Pfam" id="PF02770">
    <property type="entry name" value="Acyl-CoA_dh_M"/>
    <property type="match status" value="1"/>
</dbReference>
<accession>A0ABV1YNM6</accession>
<dbReference type="RefSeq" id="WP_084555611.1">
    <property type="nucleotide sequence ID" value="NZ_CP097252.1"/>
</dbReference>
<comment type="caution">
    <text evidence="9">The sequence shown here is derived from an EMBL/GenBank/DDBJ whole genome shotgun (WGS) entry which is preliminary data.</text>
</comment>
<feature type="domain" description="Acyl-CoA dehydrogenase/oxidase N-terminal" evidence="8">
    <location>
        <begin position="21"/>
        <end position="133"/>
    </location>
</feature>
<dbReference type="InterPro" id="IPR006089">
    <property type="entry name" value="Acyl-CoA_DH_CS"/>
</dbReference>
<evidence type="ECO:0000256" key="4">
    <source>
        <dbReference type="ARBA" id="ARBA00022827"/>
    </source>
</evidence>
<comment type="cofactor">
    <cofactor evidence="1 5">
        <name>FAD</name>
        <dbReference type="ChEBI" id="CHEBI:57692"/>
    </cofactor>
</comment>
<keyword evidence="5" id="KW-0560">Oxidoreductase</keyword>
<evidence type="ECO:0000256" key="3">
    <source>
        <dbReference type="ARBA" id="ARBA00022630"/>
    </source>
</evidence>
<keyword evidence="4 5" id="KW-0274">FAD</keyword>
<dbReference type="EMBL" id="JAMYPJ010000056">
    <property type="protein sequence ID" value="MER8936771.1"/>
    <property type="molecule type" value="Genomic_DNA"/>
</dbReference>
<evidence type="ECO:0000259" key="8">
    <source>
        <dbReference type="Pfam" id="PF02771"/>
    </source>
</evidence>
<dbReference type="Proteomes" id="UP001464387">
    <property type="component" value="Unassembled WGS sequence"/>
</dbReference>
<keyword evidence="10" id="KW-1185">Reference proteome</keyword>
<evidence type="ECO:0000256" key="5">
    <source>
        <dbReference type="RuleBase" id="RU362125"/>
    </source>
</evidence>
<dbReference type="InterPro" id="IPR013786">
    <property type="entry name" value="AcylCoA_DH/ox_N"/>
</dbReference>
<dbReference type="PANTHER" id="PTHR43884:SF12">
    <property type="entry name" value="ISOVALERYL-COA DEHYDROGENASE, MITOCHONDRIAL-RELATED"/>
    <property type="match status" value="1"/>
</dbReference>
<feature type="domain" description="Acyl-CoA dehydrogenase/oxidase C-terminal" evidence="6">
    <location>
        <begin position="244"/>
        <end position="389"/>
    </location>
</feature>
<sequence>MKMMDNAWVPSRGSGLPWTTGEYELLRDQVRRFVEEEIKPCADRWEEDGFVPRPVLRRMGELGFFGIRYPAEYGGAEMDAVASTVFAEELGRSTYGGAADAMLVHSDMASMYVFHDGTKAQRARWMPGIVSGEVITAVAITEPDAGSDVKAIHMRATREGDSYVLNGTKLYITNGVHADLYCVAAKTDPSAGSNGITMFLVEKGTPGFSVARELDKHGWRSSDTAELVFDGCRIPAESVLGAEGQGFYSIMRNFQNERLVLAAMAIGTAEAAIDMTLAWVKARRAFGGALWDLQAIRQRLAMLSAKVEASRQFLYATAWRMAADQDCMREISMLKAICGELVNEVVYACVQYHGAMGVMRESPIERITRDARILSIAGGATEVMLEVVASMS</sequence>
<comment type="similarity">
    <text evidence="2 5">Belongs to the acyl-CoA dehydrogenase family.</text>
</comment>
<gene>
    <name evidence="9" type="ORF">NKI33_27935</name>
</gene>
<dbReference type="Pfam" id="PF00441">
    <property type="entry name" value="Acyl-CoA_dh_1"/>
    <property type="match status" value="1"/>
</dbReference>
<dbReference type="Gene3D" id="2.40.110.10">
    <property type="entry name" value="Butyryl-CoA Dehydrogenase, subunit A, domain 2"/>
    <property type="match status" value="1"/>
</dbReference>
<dbReference type="Gene3D" id="1.20.140.10">
    <property type="entry name" value="Butyryl-CoA Dehydrogenase, subunit A, domain 3"/>
    <property type="match status" value="1"/>
</dbReference>
<evidence type="ECO:0000259" key="6">
    <source>
        <dbReference type="Pfam" id="PF00441"/>
    </source>
</evidence>
<dbReference type="InterPro" id="IPR009100">
    <property type="entry name" value="AcylCoA_DH/oxidase_NM_dom_sf"/>
</dbReference>
<name>A0ABV1YNM6_9HYPH</name>
<dbReference type="InterPro" id="IPR006091">
    <property type="entry name" value="Acyl-CoA_Oxase/DH_mid-dom"/>
</dbReference>
<dbReference type="InterPro" id="IPR036250">
    <property type="entry name" value="AcylCo_DH-like_C"/>
</dbReference>
<dbReference type="SUPFAM" id="SSF56645">
    <property type="entry name" value="Acyl-CoA dehydrogenase NM domain-like"/>
    <property type="match status" value="1"/>
</dbReference>
<dbReference type="InterPro" id="IPR009075">
    <property type="entry name" value="AcylCo_DH/oxidase_C"/>
</dbReference>
<dbReference type="SUPFAM" id="SSF47203">
    <property type="entry name" value="Acyl-CoA dehydrogenase C-terminal domain-like"/>
    <property type="match status" value="1"/>
</dbReference>
<organism evidence="9 10">
    <name type="scientific">Mesorhizobium opportunistum</name>
    <dbReference type="NCBI Taxonomy" id="593909"/>
    <lineage>
        <taxon>Bacteria</taxon>
        <taxon>Pseudomonadati</taxon>
        <taxon>Pseudomonadota</taxon>
        <taxon>Alphaproteobacteria</taxon>
        <taxon>Hyphomicrobiales</taxon>
        <taxon>Phyllobacteriaceae</taxon>
        <taxon>Mesorhizobium</taxon>
    </lineage>
</organism>
<evidence type="ECO:0000313" key="10">
    <source>
        <dbReference type="Proteomes" id="UP001464387"/>
    </source>
</evidence>
<dbReference type="InterPro" id="IPR046373">
    <property type="entry name" value="Acyl-CoA_Oxase/DH_mid-dom_sf"/>
</dbReference>
<reference evidence="9 10" key="1">
    <citation type="journal article" date="2024" name="Proc. Natl. Acad. Sci. U.S.A.">
        <title>The evolutionary genomics of adaptation to stress in wild rhizobium bacteria.</title>
        <authorList>
            <person name="Kehlet-Delgado H."/>
            <person name="Montoya A.P."/>
            <person name="Jensen K.T."/>
            <person name="Wendlandt C.E."/>
            <person name="Dexheimer C."/>
            <person name="Roberts M."/>
            <person name="Torres Martinez L."/>
            <person name="Friesen M.L."/>
            <person name="Griffitts J.S."/>
            <person name="Porter S.S."/>
        </authorList>
    </citation>
    <scope>NUCLEOTIDE SEQUENCE [LARGE SCALE GENOMIC DNA]</scope>
    <source>
        <strain evidence="9 10">M0729</strain>
    </source>
</reference>
<proteinExistence type="inferred from homology"/>
<evidence type="ECO:0000313" key="9">
    <source>
        <dbReference type="EMBL" id="MER8936771.1"/>
    </source>
</evidence>